<name>A0A0J6YKK0_COCIT</name>
<evidence type="ECO:0000313" key="2">
    <source>
        <dbReference type="Proteomes" id="UP000054565"/>
    </source>
</evidence>
<proteinExistence type="predicted"/>
<dbReference type="AlphaFoldDB" id="A0A0J6YKK0"/>
<dbReference type="OrthoDB" id="4147798at2759"/>
<reference evidence="2" key="1">
    <citation type="journal article" date="2010" name="Genome Res.">
        <title>Population genomic sequencing of Coccidioides fungi reveals recent hybridization and transposon control.</title>
        <authorList>
            <person name="Neafsey D.E."/>
            <person name="Barker B.M."/>
            <person name="Sharpton T.J."/>
            <person name="Stajich J.E."/>
            <person name="Park D.J."/>
            <person name="Whiston E."/>
            <person name="Hung C.-Y."/>
            <person name="McMahan C."/>
            <person name="White J."/>
            <person name="Sykes S."/>
            <person name="Heiman D."/>
            <person name="Young S."/>
            <person name="Zeng Q."/>
            <person name="Abouelleil A."/>
            <person name="Aftuck L."/>
            <person name="Bessette D."/>
            <person name="Brown A."/>
            <person name="FitzGerald M."/>
            <person name="Lui A."/>
            <person name="Macdonald J.P."/>
            <person name="Priest M."/>
            <person name="Orbach M.J."/>
            <person name="Galgiani J.N."/>
            <person name="Kirkland T.N."/>
            <person name="Cole G.T."/>
            <person name="Birren B.W."/>
            <person name="Henn M.R."/>
            <person name="Taylor J.W."/>
            <person name="Rounsley S.D."/>
        </authorList>
    </citation>
    <scope>NUCLEOTIDE SEQUENCE [LARGE SCALE GENOMIC DNA]</scope>
    <source>
        <strain evidence="2">RMSCC 2394</strain>
    </source>
</reference>
<dbReference type="Proteomes" id="UP000054565">
    <property type="component" value="Unassembled WGS sequence"/>
</dbReference>
<sequence length="121" mass="14055">MGQKHNRRRARHRSLNARTTAVTKRYPHLIPDLVSLHGLLPYDGYAVTSLPSRLPQVCTPGPGPTWHSRYLTLQTRDRRQCQFTSRFEVEQCRLFGGEPGDDVDLCYRMLEYFDGLDYIDT</sequence>
<dbReference type="EMBL" id="DS028097">
    <property type="protein sequence ID" value="KMP07473.1"/>
    <property type="molecule type" value="Genomic_DNA"/>
</dbReference>
<organism evidence="1 2">
    <name type="scientific">Coccidioides immitis RMSCC 2394</name>
    <dbReference type="NCBI Taxonomy" id="404692"/>
    <lineage>
        <taxon>Eukaryota</taxon>
        <taxon>Fungi</taxon>
        <taxon>Dikarya</taxon>
        <taxon>Ascomycota</taxon>
        <taxon>Pezizomycotina</taxon>
        <taxon>Eurotiomycetes</taxon>
        <taxon>Eurotiomycetidae</taxon>
        <taxon>Onygenales</taxon>
        <taxon>Onygenaceae</taxon>
        <taxon>Coccidioides</taxon>
    </lineage>
</organism>
<protein>
    <submittedName>
        <fullName evidence="1">Uncharacterized protein</fullName>
    </submittedName>
</protein>
<gene>
    <name evidence="1" type="ORF">CIRG_07154</name>
</gene>
<accession>A0A0J6YKK0</accession>
<dbReference type="STRING" id="404692.A0A0J6YKK0"/>
<evidence type="ECO:0000313" key="1">
    <source>
        <dbReference type="EMBL" id="KMP07473.1"/>
    </source>
</evidence>